<feature type="region of interest" description="Disordered" evidence="1">
    <location>
        <begin position="112"/>
        <end position="142"/>
    </location>
</feature>
<name>A0A371X6B4_9HYPH</name>
<dbReference type="AlphaFoldDB" id="A0A371X6B4"/>
<keyword evidence="3" id="KW-1185">Reference proteome</keyword>
<evidence type="ECO:0000313" key="2">
    <source>
        <dbReference type="EMBL" id="RFC64760.1"/>
    </source>
</evidence>
<evidence type="ECO:0000313" key="3">
    <source>
        <dbReference type="Proteomes" id="UP000262379"/>
    </source>
</evidence>
<evidence type="ECO:0000256" key="1">
    <source>
        <dbReference type="SAM" id="MobiDB-lite"/>
    </source>
</evidence>
<proteinExistence type="predicted"/>
<accession>A0A371X6B4</accession>
<feature type="compositionally biased region" description="Polar residues" evidence="1">
    <location>
        <begin position="112"/>
        <end position="122"/>
    </location>
</feature>
<gene>
    <name evidence="2" type="ORF">DY251_18510</name>
</gene>
<protein>
    <submittedName>
        <fullName evidence="2">Uncharacterized protein</fullName>
    </submittedName>
</protein>
<reference evidence="3" key="1">
    <citation type="submission" date="2018-08" db="EMBL/GenBank/DDBJ databases">
        <authorList>
            <person name="Im W.T."/>
        </authorList>
    </citation>
    <scope>NUCLEOTIDE SEQUENCE [LARGE SCALE GENOMIC DNA]</scope>
    <source>
        <strain evidence="3">LA-28</strain>
    </source>
</reference>
<sequence length="244" mass="26886">MASKALFAAFVFDEAPYAQGSGSLDHHVLDRDRSQSSFADHPGISSPVIWDDVEDLILEHREHEPVTVNYLIQRTATPRKHFVFTPQTCPSNHWNEGDDVCADCGTALNSATDPTSQDNPASVTARPFQAQQSPAAHDAVDNPNDTVDALIKAERFISGFEDNDTQEGIADILAGLRTAIRSDRRRPDLLETLMGLRAAAMGFRYNVYNREPRLSLSDEGVNTLSVALHNAERIIAGIEEWADD</sequence>
<dbReference type="RefSeq" id="WP_116625404.1">
    <property type="nucleotide sequence ID" value="NZ_QURN01000017.1"/>
</dbReference>
<organism evidence="2 3">
    <name type="scientific">Mesorhizobium denitrificans</name>
    <dbReference type="NCBI Taxonomy" id="2294114"/>
    <lineage>
        <taxon>Bacteria</taxon>
        <taxon>Pseudomonadati</taxon>
        <taxon>Pseudomonadota</taxon>
        <taxon>Alphaproteobacteria</taxon>
        <taxon>Hyphomicrobiales</taxon>
        <taxon>Phyllobacteriaceae</taxon>
        <taxon>Mesorhizobium</taxon>
    </lineage>
</organism>
<comment type="caution">
    <text evidence="2">The sequence shown here is derived from an EMBL/GenBank/DDBJ whole genome shotgun (WGS) entry which is preliminary data.</text>
</comment>
<dbReference type="Proteomes" id="UP000262379">
    <property type="component" value="Unassembled WGS sequence"/>
</dbReference>
<dbReference type="EMBL" id="QURN01000017">
    <property type="protein sequence ID" value="RFC64760.1"/>
    <property type="molecule type" value="Genomic_DNA"/>
</dbReference>